<accession>A0ABD0J893</accession>
<evidence type="ECO:0000313" key="8">
    <source>
        <dbReference type="Proteomes" id="UP001519460"/>
    </source>
</evidence>
<evidence type="ECO:0000256" key="4">
    <source>
        <dbReference type="ARBA" id="ARBA00023136"/>
    </source>
</evidence>
<evidence type="ECO:0000256" key="2">
    <source>
        <dbReference type="ARBA" id="ARBA00022692"/>
    </source>
</evidence>
<sequence>MAAAAGDAEAQTSLAASSEPPRRPSGGKHVHVASGTRLDERTEVLEVTEKHGTLYNAIPCMPLPVAILCCIFNIVVPGLGEWLISQR</sequence>
<dbReference type="PANTHER" id="PTHR21676:SF1">
    <property type="entry name" value="PROTEIN STUM HOMOLOG"/>
    <property type="match status" value="1"/>
</dbReference>
<dbReference type="EMBL" id="JACVVK020000567">
    <property type="protein sequence ID" value="KAK7465879.1"/>
    <property type="molecule type" value="Genomic_DNA"/>
</dbReference>
<evidence type="ECO:0000256" key="1">
    <source>
        <dbReference type="ARBA" id="ARBA00004141"/>
    </source>
</evidence>
<keyword evidence="8" id="KW-1185">Reference proteome</keyword>
<dbReference type="GO" id="GO:0016020">
    <property type="term" value="C:membrane"/>
    <property type="evidence" value="ECO:0007669"/>
    <property type="project" value="UniProtKB-SubCell"/>
</dbReference>
<gene>
    <name evidence="7" type="ORF">BaRGS_00037570</name>
</gene>
<dbReference type="Pfam" id="PF15795">
    <property type="entry name" value="Spec3"/>
    <property type="match status" value="1"/>
</dbReference>
<evidence type="ECO:0000256" key="5">
    <source>
        <dbReference type="SAM" id="MobiDB-lite"/>
    </source>
</evidence>
<organism evidence="7 8">
    <name type="scientific">Batillaria attramentaria</name>
    <dbReference type="NCBI Taxonomy" id="370345"/>
    <lineage>
        <taxon>Eukaryota</taxon>
        <taxon>Metazoa</taxon>
        <taxon>Spiralia</taxon>
        <taxon>Lophotrochozoa</taxon>
        <taxon>Mollusca</taxon>
        <taxon>Gastropoda</taxon>
        <taxon>Caenogastropoda</taxon>
        <taxon>Sorbeoconcha</taxon>
        <taxon>Cerithioidea</taxon>
        <taxon>Batillariidae</taxon>
        <taxon>Batillaria</taxon>
    </lineage>
</organism>
<feature type="region of interest" description="Disordered" evidence="5">
    <location>
        <begin position="1"/>
        <end position="36"/>
    </location>
</feature>
<reference evidence="7 8" key="1">
    <citation type="journal article" date="2023" name="Sci. Data">
        <title>Genome assembly of the Korean intertidal mud-creeper Batillaria attramentaria.</title>
        <authorList>
            <person name="Patra A.K."/>
            <person name="Ho P.T."/>
            <person name="Jun S."/>
            <person name="Lee S.J."/>
            <person name="Kim Y."/>
            <person name="Won Y.J."/>
        </authorList>
    </citation>
    <scope>NUCLEOTIDE SEQUENCE [LARGE SCALE GENOMIC DNA]</scope>
    <source>
        <strain evidence="7">Wonlab-2016</strain>
    </source>
</reference>
<dbReference type="Proteomes" id="UP001519460">
    <property type="component" value="Unassembled WGS sequence"/>
</dbReference>
<proteinExistence type="predicted"/>
<dbReference type="PANTHER" id="PTHR21676">
    <property type="entry name" value="PROTEIN STUM"/>
    <property type="match status" value="1"/>
</dbReference>
<keyword evidence="2 6" id="KW-0812">Transmembrane</keyword>
<dbReference type="InterPro" id="IPR026673">
    <property type="entry name" value="SPEC3/Stum"/>
</dbReference>
<keyword evidence="3 6" id="KW-1133">Transmembrane helix</keyword>
<evidence type="ECO:0000256" key="6">
    <source>
        <dbReference type="SAM" id="Phobius"/>
    </source>
</evidence>
<comment type="caution">
    <text evidence="7">The sequence shown here is derived from an EMBL/GenBank/DDBJ whole genome shotgun (WGS) entry which is preliminary data.</text>
</comment>
<evidence type="ECO:0000313" key="7">
    <source>
        <dbReference type="EMBL" id="KAK7465879.1"/>
    </source>
</evidence>
<keyword evidence="4 6" id="KW-0472">Membrane</keyword>
<dbReference type="AlphaFoldDB" id="A0ABD0J893"/>
<evidence type="ECO:0000256" key="3">
    <source>
        <dbReference type="ARBA" id="ARBA00022989"/>
    </source>
</evidence>
<comment type="subcellular location">
    <subcellularLocation>
        <location evidence="1">Membrane</location>
        <topology evidence="1">Multi-pass membrane protein</topology>
    </subcellularLocation>
</comment>
<feature type="transmembrane region" description="Helical" evidence="6">
    <location>
        <begin position="63"/>
        <end position="84"/>
    </location>
</feature>
<name>A0ABD0J893_9CAEN</name>
<protein>
    <submittedName>
        <fullName evidence="7">Uncharacterized protein</fullName>
    </submittedName>
</protein>